<organism evidence="1 2">
    <name type="scientific">Coptis chinensis</name>
    <dbReference type="NCBI Taxonomy" id="261450"/>
    <lineage>
        <taxon>Eukaryota</taxon>
        <taxon>Viridiplantae</taxon>
        <taxon>Streptophyta</taxon>
        <taxon>Embryophyta</taxon>
        <taxon>Tracheophyta</taxon>
        <taxon>Spermatophyta</taxon>
        <taxon>Magnoliopsida</taxon>
        <taxon>Ranunculales</taxon>
        <taxon>Ranunculaceae</taxon>
        <taxon>Coptidoideae</taxon>
        <taxon>Coptis</taxon>
    </lineage>
</organism>
<name>A0A835H999_9MAGN</name>
<dbReference type="AlphaFoldDB" id="A0A835H999"/>
<dbReference type="Proteomes" id="UP000631114">
    <property type="component" value="Unassembled WGS sequence"/>
</dbReference>
<sequence length="229" mass="26187">MWKSLISSLGDWSLSIPSSKAPTNCVIKWRTTLGKKSNELFTVCLHGCAMAFTLWIYLHLPKLGPRRVDDKNFPWFLRWSEFHRKSTRGNTWESKLVNKKLFFGNVLKVPEDVKARPAIRAALEEEKGETEQNLNFNIMDVLFESRQKLQFDQIMVEPSVKRKCSIITGDTWQDSGEEDFEIGDSADLRLMSSSYGNSDILNGSQPNPEEGVGLHLIPRLSDFKTYIAI</sequence>
<dbReference type="EMBL" id="JADFTS010000008">
    <property type="protein sequence ID" value="KAF9594062.1"/>
    <property type="molecule type" value="Genomic_DNA"/>
</dbReference>
<evidence type="ECO:0000313" key="2">
    <source>
        <dbReference type="Proteomes" id="UP000631114"/>
    </source>
</evidence>
<reference evidence="1 2" key="1">
    <citation type="submission" date="2020-10" db="EMBL/GenBank/DDBJ databases">
        <title>The Coptis chinensis genome and diversification of protoberbering-type alkaloids.</title>
        <authorList>
            <person name="Wang B."/>
            <person name="Shu S."/>
            <person name="Song C."/>
            <person name="Liu Y."/>
        </authorList>
    </citation>
    <scope>NUCLEOTIDE SEQUENCE [LARGE SCALE GENOMIC DNA]</scope>
    <source>
        <strain evidence="1">HL-2020</strain>
        <tissue evidence="1">Leaf</tissue>
    </source>
</reference>
<comment type="caution">
    <text evidence="1">The sequence shown here is derived from an EMBL/GenBank/DDBJ whole genome shotgun (WGS) entry which is preliminary data.</text>
</comment>
<protein>
    <submittedName>
        <fullName evidence="1">Uncharacterized protein</fullName>
    </submittedName>
</protein>
<accession>A0A835H999</accession>
<keyword evidence="2" id="KW-1185">Reference proteome</keyword>
<evidence type="ECO:0000313" key="1">
    <source>
        <dbReference type="EMBL" id="KAF9594062.1"/>
    </source>
</evidence>
<proteinExistence type="predicted"/>
<gene>
    <name evidence="1" type="ORF">IFM89_027108</name>
</gene>